<feature type="transmembrane region" description="Helical" evidence="1">
    <location>
        <begin position="327"/>
        <end position="345"/>
    </location>
</feature>
<accession>A0ABU5U0H2</accession>
<keyword evidence="1" id="KW-1133">Transmembrane helix</keyword>
<protein>
    <submittedName>
        <fullName evidence="3">4Fe-4S binding protein</fullName>
    </submittedName>
</protein>
<name>A0ABU5U0H2_9CYAN</name>
<reference evidence="3 4" key="1">
    <citation type="submission" date="2023-12" db="EMBL/GenBank/DDBJ databases">
        <title>Baltic Sea Cyanobacteria.</title>
        <authorList>
            <person name="Delbaje E."/>
            <person name="Fewer D.P."/>
            <person name="Shishido T.K."/>
        </authorList>
    </citation>
    <scope>NUCLEOTIDE SEQUENCE [LARGE SCALE GENOMIC DNA]</scope>
    <source>
        <strain evidence="3 4">CCNP 1315</strain>
    </source>
</reference>
<evidence type="ECO:0000313" key="3">
    <source>
        <dbReference type="EMBL" id="MEA5520696.1"/>
    </source>
</evidence>
<keyword evidence="1" id="KW-0472">Membrane</keyword>
<feature type="transmembrane region" description="Helical" evidence="1">
    <location>
        <begin position="73"/>
        <end position="94"/>
    </location>
</feature>
<evidence type="ECO:0000256" key="1">
    <source>
        <dbReference type="SAM" id="Phobius"/>
    </source>
</evidence>
<dbReference type="Proteomes" id="UP001301728">
    <property type="component" value="Unassembled WGS sequence"/>
</dbReference>
<dbReference type="InterPro" id="IPR017896">
    <property type="entry name" value="4Fe4S_Fe-S-bd"/>
</dbReference>
<evidence type="ECO:0000313" key="4">
    <source>
        <dbReference type="Proteomes" id="UP001301728"/>
    </source>
</evidence>
<sequence>MFHQISERQMHLIRWFLTLSWLVLILSLFYDPISPQLTAPNHPWSPFSFNIETCIPVQGVCLEQKPYPLGTTIFWGFVVPSAIFILLVFGHELWRRICPLSFISQIPRALGIQRKHQKINSLTGAIHQEVVRVPKNSWLSRNHSYLQFGLLYVGLCGRLLFFNAEPWALGLICLIIIASAIFVGYLYHGKSWCQYFCPMYPVQRIFGEPRGLFTSEAHTSKQTITQSMCRVSNSKKDEKSNCTGCQHPCIDIDAEKSYWSGINQPSRKFLYYGYVGLVIGYFFYYNLYAGNWNYYLSGIWTHENNQIATVMAPGFYLFGNPSPIPKLVAVPLTLGLFTWGGYFCGRKLEKVYITYQLKQNPRLSLEQIQNQIFALCTFFIFNFFFLFGSYPVMGILSKVEVHFIEEIVILVSALWLGRTWQRSLKLYLSEKQNDQTKFTS</sequence>
<organism evidence="3 4">
    <name type="scientific">Limnoraphis robusta CCNP1315</name>
    <dbReference type="NCBI Taxonomy" id="3110306"/>
    <lineage>
        <taxon>Bacteria</taxon>
        <taxon>Bacillati</taxon>
        <taxon>Cyanobacteriota</taxon>
        <taxon>Cyanophyceae</taxon>
        <taxon>Oscillatoriophycideae</taxon>
        <taxon>Oscillatoriales</taxon>
        <taxon>Sirenicapillariaceae</taxon>
        <taxon>Limnoraphis</taxon>
    </lineage>
</organism>
<keyword evidence="4" id="KW-1185">Reference proteome</keyword>
<gene>
    <name evidence="3" type="ORF">VB854_17270</name>
</gene>
<dbReference type="Pfam" id="PF12801">
    <property type="entry name" value="Fer4_5"/>
    <property type="match status" value="1"/>
</dbReference>
<proteinExistence type="predicted"/>
<feature type="domain" description="4Fe-4S ferredoxin-type" evidence="2">
    <location>
        <begin position="174"/>
        <end position="208"/>
    </location>
</feature>
<evidence type="ECO:0000259" key="2">
    <source>
        <dbReference type="Pfam" id="PF12801"/>
    </source>
</evidence>
<dbReference type="EMBL" id="JAYGHT010000089">
    <property type="protein sequence ID" value="MEA5520696.1"/>
    <property type="molecule type" value="Genomic_DNA"/>
</dbReference>
<keyword evidence="1" id="KW-0812">Transmembrane</keyword>
<dbReference type="RefSeq" id="WP_323274966.1">
    <property type="nucleotide sequence ID" value="NZ_JAYGHT010000089.1"/>
</dbReference>
<comment type="caution">
    <text evidence="3">The sequence shown here is derived from an EMBL/GenBank/DDBJ whole genome shotgun (WGS) entry which is preliminary data.</text>
</comment>
<feature type="transmembrane region" description="Helical" evidence="1">
    <location>
        <begin position="372"/>
        <end position="393"/>
    </location>
</feature>
<feature type="transmembrane region" description="Helical" evidence="1">
    <location>
        <begin position="12"/>
        <end position="30"/>
    </location>
</feature>
<feature type="transmembrane region" description="Helical" evidence="1">
    <location>
        <begin position="167"/>
        <end position="187"/>
    </location>
</feature>
<feature type="transmembrane region" description="Helical" evidence="1">
    <location>
        <begin position="144"/>
        <end position="161"/>
    </location>
</feature>
<feature type="transmembrane region" description="Helical" evidence="1">
    <location>
        <begin position="269"/>
        <end position="287"/>
    </location>
</feature>